<dbReference type="AlphaFoldDB" id="A0A4Q2IT56"/>
<dbReference type="InterPro" id="IPR043202">
    <property type="entry name" value="Band-7_stomatin-like"/>
</dbReference>
<dbReference type="PANTHER" id="PTHR10264:SF83">
    <property type="entry name" value="BLL5629 PROTEIN"/>
    <property type="match status" value="1"/>
</dbReference>
<dbReference type="PANTHER" id="PTHR10264">
    <property type="entry name" value="BAND 7 PROTEIN-RELATED"/>
    <property type="match status" value="1"/>
</dbReference>
<evidence type="ECO:0000313" key="3">
    <source>
        <dbReference type="Proteomes" id="UP000292347"/>
    </source>
</evidence>
<dbReference type="OrthoDB" id="5501731at2"/>
<dbReference type="InterPro" id="IPR001972">
    <property type="entry name" value="Stomatin_HflK_fam"/>
</dbReference>
<sequence>MTPLLLVVLVIAIAGLVLWASLEATIIYPPMVGLLYRDGRFQRELLPGRHIRFDPLKRTRIVQVLVAERPVSLPEVTILSKDQFSFRLSLAPVMAVTDARAYFETQQSLDTPSFAHFVGGSGVHAALYPSVAAATLEAAGERTLAEILASPGVLTADVLARIEGAVPGATVSRLLLTAVNLPPETRKMFTDVERAKMEAQGALERARGEQAALRVLANAARLVSDNPALANLRLLQAIEATKGSTTIILGEGAIAPGGFGPVGSTGRRRDGLEAGG</sequence>
<accession>A0A4Q2IT56</accession>
<feature type="domain" description="Band 7" evidence="1">
    <location>
        <begin position="30"/>
        <end position="209"/>
    </location>
</feature>
<dbReference type="InterPro" id="IPR001107">
    <property type="entry name" value="Band_7"/>
</dbReference>
<gene>
    <name evidence="2" type="ORF">EO081_08815</name>
</gene>
<keyword evidence="3" id="KW-1185">Reference proteome</keyword>
<comment type="caution">
    <text evidence="2">The sequence shown here is derived from an EMBL/GenBank/DDBJ whole genome shotgun (WGS) entry which is preliminary data.</text>
</comment>
<evidence type="ECO:0000259" key="1">
    <source>
        <dbReference type="Pfam" id="PF01145"/>
    </source>
</evidence>
<organism evidence="2 3">
    <name type="scientific">Sphingomonas desiccabilis</name>
    <dbReference type="NCBI Taxonomy" id="429134"/>
    <lineage>
        <taxon>Bacteria</taxon>
        <taxon>Pseudomonadati</taxon>
        <taxon>Pseudomonadota</taxon>
        <taxon>Alphaproteobacteria</taxon>
        <taxon>Sphingomonadales</taxon>
        <taxon>Sphingomonadaceae</taxon>
        <taxon>Sphingomonas</taxon>
    </lineage>
</organism>
<protein>
    <recommendedName>
        <fullName evidence="1">Band 7 domain-containing protein</fullName>
    </recommendedName>
</protein>
<reference evidence="2 3" key="1">
    <citation type="submission" date="2019-01" db="EMBL/GenBank/DDBJ databases">
        <title>Sphingomonas mucosissima sp. nov. and Sphingomonas desiccabilis sp. nov., from biological soil crusts in the Colorado Plateau, USA.</title>
        <authorList>
            <person name="Zhu D."/>
        </authorList>
    </citation>
    <scope>NUCLEOTIDE SEQUENCE [LARGE SCALE GENOMIC DNA]</scope>
    <source>
        <strain evidence="2 3">CP1D</strain>
    </source>
</reference>
<dbReference type="PRINTS" id="PR00721">
    <property type="entry name" value="STOMATIN"/>
</dbReference>
<proteinExistence type="predicted"/>
<dbReference type="RefSeq" id="WP_129341600.1">
    <property type="nucleotide sequence ID" value="NZ_JACIDD010000002.1"/>
</dbReference>
<name>A0A4Q2IT56_9SPHN</name>
<dbReference type="Proteomes" id="UP000292347">
    <property type="component" value="Unassembled WGS sequence"/>
</dbReference>
<dbReference type="EMBL" id="SDPT01000002">
    <property type="protein sequence ID" value="RXZ31349.1"/>
    <property type="molecule type" value="Genomic_DNA"/>
</dbReference>
<evidence type="ECO:0000313" key="2">
    <source>
        <dbReference type="EMBL" id="RXZ31349.1"/>
    </source>
</evidence>
<dbReference type="Pfam" id="PF01145">
    <property type="entry name" value="Band_7"/>
    <property type="match status" value="1"/>
</dbReference>
<dbReference type="GO" id="GO:0005886">
    <property type="term" value="C:plasma membrane"/>
    <property type="evidence" value="ECO:0007669"/>
    <property type="project" value="InterPro"/>
</dbReference>